<organism evidence="1 2">
    <name type="scientific">Dendrobium catenatum</name>
    <dbReference type="NCBI Taxonomy" id="906689"/>
    <lineage>
        <taxon>Eukaryota</taxon>
        <taxon>Viridiplantae</taxon>
        <taxon>Streptophyta</taxon>
        <taxon>Embryophyta</taxon>
        <taxon>Tracheophyta</taxon>
        <taxon>Spermatophyta</taxon>
        <taxon>Magnoliopsida</taxon>
        <taxon>Liliopsida</taxon>
        <taxon>Asparagales</taxon>
        <taxon>Orchidaceae</taxon>
        <taxon>Epidendroideae</taxon>
        <taxon>Malaxideae</taxon>
        <taxon>Dendrobiinae</taxon>
        <taxon>Dendrobium</taxon>
    </lineage>
</organism>
<evidence type="ECO:0000313" key="1">
    <source>
        <dbReference type="EMBL" id="PKU83204.1"/>
    </source>
</evidence>
<evidence type="ECO:0000313" key="2">
    <source>
        <dbReference type="Proteomes" id="UP000233837"/>
    </source>
</evidence>
<reference evidence="1 2" key="1">
    <citation type="journal article" date="2016" name="Sci. Rep.">
        <title>The Dendrobium catenatum Lindl. genome sequence provides insights into polysaccharide synthase, floral development and adaptive evolution.</title>
        <authorList>
            <person name="Zhang G.Q."/>
            <person name="Xu Q."/>
            <person name="Bian C."/>
            <person name="Tsai W.C."/>
            <person name="Yeh C.M."/>
            <person name="Liu K.W."/>
            <person name="Yoshida K."/>
            <person name="Zhang L.S."/>
            <person name="Chang S.B."/>
            <person name="Chen F."/>
            <person name="Shi Y."/>
            <person name="Su Y.Y."/>
            <person name="Zhang Y.Q."/>
            <person name="Chen L.J."/>
            <person name="Yin Y."/>
            <person name="Lin M."/>
            <person name="Huang H."/>
            <person name="Deng H."/>
            <person name="Wang Z.W."/>
            <person name="Zhu S.L."/>
            <person name="Zhao X."/>
            <person name="Deng C."/>
            <person name="Niu S.C."/>
            <person name="Huang J."/>
            <person name="Wang M."/>
            <person name="Liu G.H."/>
            <person name="Yang H.J."/>
            <person name="Xiao X.J."/>
            <person name="Hsiao Y.Y."/>
            <person name="Wu W.L."/>
            <person name="Chen Y.Y."/>
            <person name="Mitsuda N."/>
            <person name="Ohme-Takagi M."/>
            <person name="Luo Y.B."/>
            <person name="Van de Peer Y."/>
            <person name="Liu Z.J."/>
        </authorList>
    </citation>
    <scope>NUCLEOTIDE SEQUENCE [LARGE SCALE GENOMIC DNA]</scope>
    <source>
        <tissue evidence="1">The whole plant</tissue>
    </source>
</reference>
<sequence>MRRKTFRSLGRRKNNRRKPYFRTRARLAAHFIQSFLSHLRCLPRCTNVAHRRSPSSSFVDVHQTWPTITAFVAGESPISDREFRPPKAFPPPPDFLDFCWAYDLRLGNQTENLHFFHG</sequence>
<proteinExistence type="predicted"/>
<dbReference type="Proteomes" id="UP000233837">
    <property type="component" value="Unassembled WGS sequence"/>
</dbReference>
<accession>A0A2I0X5L3</accession>
<protein>
    <submittedName>
        <fullName evidence="1">Uncharacterized protein</fullName>
    </submittedName>
</protein>
<reference evidence="1 2" key="2">
    <citation type="journal article" date="2017" name="Nature">
        <title>The Apostasia genome and the evolution of orchids.</title>
        <authorList>
            <person name="Zhang G.Q."/>
            <person name="Liu K.W."/>
            <person name="Li Z."/>
            <person name="Lohaus R."/>
            <person name="Hsiao Y.Y."/>
            <person name="Niu S.C."/>
            <person name="Wang J.Y."/>
            <person name="Lin Y.C."/>
            <person name="Xu Q."/>
            <person name="Chen L.J."/>
            <person name="Yoshida K."/>
            <person name="Fujiwara S."/>
            <person name="Wang Z.W."/>
            <person name="Zhang Y.Q."/>
            <person name="Mitsuda N."/>
            <person name="Wang M."/>
            <person name="Liu G.H."/>
            <person name="Pecoraro L."/>
            <person name="Huang H.X."/>
            <person name="Xiao X.J."/>
            <person name="Lin M."/>
            <person name="Wu X.Y."/>
            <person name="Wu W.L."/>
            <person name="Chen Y.Y."/>
            <person name="Chang S.B."/>
            <person name="Sakamoto S."/>
            <person name="Ohme-Takagi M."/>
            <person name="Yagi M."/>
            <person name="Zeng S.J."/>
            <person name="Shen C.Y."/>
            <person name="Yeh C.M."/>
            <person name="Luo Y.B."/>
            <person name="Tsai W.C."/>
            <person name="Van de Peer Y."/>
            <person name="Liu Z.J."/>
        </authorList>
    </citation>
    <scope>NUCLEOTIDE SEQUENCE [LARGE SCALE GENOMIC DNA]</scope>
    <source>
        <tissue evidence="1">The whole plant</tissue>
    </source>
</reference>
<name>A0A2I0X5L3_9ASPA</name>
<dbReference type="AlphaFoldDB" id="A0A2I0X5L3"/>
<keyword evidence="2" id="KW-1185">Reference proteome</keyword>
<dbReference type="EMBL" id="KZ502134">
    <property type="protein sequence ID" value="PKU83204.1"/>
    <property type="molecule type" value="Genomic_DNA"/>
</dbReference>
<gene>
    <name evidence="1" type="ORF">MA16_Dca006604</name>
</gene>